<feature type="chain" id="PRO_5004977472" description="GH16 domain-containing protein" evidence="5">
    <location>
        <begin position="23"/>
        <end position="257"/>
    </location>
</feature>
<evidence type="ECO:0000259" key="6">
    <source>
        <dbReference type="PROSITE" id="PS51762"/>
    </source>
</evidence>
<dbReference type="eggNOG" id="COG2273">
    <property type="taxonomic scope" value="Bacteria"/>
</dbReference>
<accession>X7EA47</accession>
<sequence length="257" mass="28801">MTSLRVLPLIALLMAVPLDPVAAQEETPQAFFEDFDTLSPNVWRVSDGWSNGRWQNCTWSNQNVTIENGIVTLWVTQASDTSTHDYRCGEIQTHRRFGHGTFEVRMRTGRGSGLNAAFFTYIGPVHNAPHDEIDVEILTKDTSRVSFNTYVSGEPHGGGTTLVPGGTETDFVHYAFEWSPDRIRWFVNGTSVHETRGPLPSNLQKIWLSYWSTATLTAWMGRFDTGALPARLEVDWVGYTPLDDRCLFPASITCAAR</sequence>
<dbReference type="PANTHER" id="PTHR10963">
    <property type="entry name" value="GLYCOSYL HYDROLASE-RELATED"/>
    <property type="match status" value="1"/>
</dbReference>
<evidence type="ECO:0000256" key="3">
    <source>
        <dbReference type="ARBA" id="ARBA00023295"/>
    </source>
</evidence>
<dbReference type="Gene3D" id="2.60.120.200">
    <property type="match status" value="1"/>
</dbReference>
<proteinExistence type="inferred from homology"/>
<dbReference type="InterPro" id="IPR000757">
    <property type="entry name" value="Beta-glucanase-like"/>
</dbReference>
<dbReference type="PANTHER" id="PTHR10963:SF55">
    <property type="entry name" value="GLYCOSIDE HYDROLASE FAMILY 16 PROTEIN"/>
    <property type="match status" value="1"/>
</dbReference>
<evidence type="ECO:0000256" key="5">
    <source>
        <dbReference type="SAM" id="SignalP"/>
    </source>
</evidence>
<evidence type="ECO:0000313" key="7">
    <source>
        <dbReference type="EMBL" id="ETX12934.1"/>
    </source>
</evidence>
<keyword evidence="8" id="KW-1185">Reference proteome</keyword>
<dbReference type="PRINTS" id="PR00737">
    <property type="entry name" value="GLHYDRLASE16"/>
</dbReference>
<evidence type="ECO:0000313" key="8">
    <source>
        <dbReference type="Proteomes" id="UP000022447"/>
    </source>
</evidence>
<dbReference type="EMBL" id="JALZ01000044">
    <property type="protein sequence ID" value="ETX12934.1"/>
    <property type="molecule type" value="Genomic_DNA"/>
</dbReference>
<gene>
    <name evidence="7" type="ORF">OCH239_15250</name>
</gene>
<dbReference type="SUPFAM" id="SSF49899">
    <property type="entry name" value="Concanavalin A-like lectins/glucanases"/>
    <property type="match status" value="1"/>
</dbReference>
<protein>
    <recommendedName>
        <fullName evidence="6">GH16 domain-containing protein</fullName>
    </recommendedName>
</protein>
<dbReference type="InterPro" id="IPR050546">
    <property type="entry name" value="Glycosyl_Hydrlase_16"/>
</dbReference>
<keyword evidence="3" id="KW-0326">Glycosidase</keyword>
<reference evidence="7 8" key="1">
    <citation type="submission" date="2014-01" db="EMBL/GenBank/DDBJ databases">
        <title>Roseivivax halodurans JCM 10272 Genome Sequencing.</title>
        <authorList>
            <person name="Lai Q."/>
            <person name="Li G."/>
            <person name="Shao Z."/>
        </authorList>
    </citation>
    <scope>NUCLEOTIDE SEQUENCE [LARGE SCALE GENOMIC DNA]</scope>
    <source>
        <strain evidence="7 8">JCM 10272</strain>
    </source>
</reference>
<dbReference type="GO" id="GO:0005975">
    <property type="term" value="P:carbohydrate metabolic process"/>
    <property type="evidence" value="ECO:0007669"/>
    <property type="project" value="InterPro"/>
</dbReference>
<keyword evidence="2" id="KW-0378">Hydrolase</keyword>
<dbReference type="PROSITE" id="PS51762">
    <property type="entry name" value="GH16_2"/>
    <property type="match status" value="1"/>
</dbReference>
<name>X7EA47_9RHOB</name>
<feature type="active site" description="Nucleophile" evidence="4">
    <location>
        <position position="132"/>
    </location>
</feature>
<dbReference type="AlphaFoldDB" id="X7EA47"/>
<feature type="active site" description="Proton donor" evidence="4">
    <location>
        <position position="136"/>
    </location>
</feature>
<organism evidence="7 8">
    <name type="scientific">Roseivivax halodurans JCM 10272</name>
    <dbReference type="NCBI Taxonomy" id="1449350"/>
    <lineage>
        <taxon>Bacteria</taxon>
        <taxon>Pseudomonadati</taxon>
        <taxon>Pseudomonadota</taxon>
        <taxon>Alphaproteobacteria</taxon>
        <taxon>Rhodobacterales</taxon>
        <taxon>Roseobacteraceae</taxon>
        <taxon>Roseivivax</taxon>
    </lineage>
</organism>
<dbReference type="InterPro" id="IPR008264">
    <property type="entry name" value="Beta_glucanase"/>
</dbReference>
<dbReference type="STRING" id="1449350.OCH239_15250"/>
<evidence type="ECO:0000256" key="4">
    <source>
        <dbReference type="PIRSR" id="PIRSR608264-1"/>
    </source>
</evidence>
<feature type="domain" description="GH16" evidence="6">
    <location>
        <begin position="33"/>
        <end position="245"/>
    </location>
</feature>
<keyword evidence="5" id="KW-0732">Signal</keyword>
<comment type="caution">
    <text evidence="7">The sequence shown here is derived from an EMBL/GenBank/DDBJ whole genome shotgun (WGS) entry which is preliminary data.</text>
</comment>
<dbReference type="Pfam" id="PF00722">
    <property type="entry name" value="Glyco_hydro_16"/>
    <property type="match status" value="1"/>
</dbReference>
<evidence type="ECO:0000256" key="1">
    <source>
        <dbReference type="ARBA" id="ARBA00006865"/>
    </source>
</evidence>
<dbReference type="InterPro" id="IPR013320">
    <property type="entry name" value="ConA-like_dom_sf"/>
</dbReference>
<dbReference type="OrthoDB" id="9809583at2"/>
<comment type="similarity">
    <text evidence="1">Belongs to the glycosyl hydrolase 16 family.</text>
</comment>
<dbReference type="Proteomes" id="UP000022447">
    <property type="component" value="Unassembled WGS sequence"/>
</dbReference>
<evidence type="ECO:0000256" key="2">
    <source>
        <dbReference type="ARBA" id="ARBA00022801"/>
    </source>
</evidence>
<feature type="signal peptide" evidence="5">
    <location>
        <begin position="1"/>
        <end position="22"/>
    </location>
</feature>
<dbReference type="GO" id="GO:0004553">
    <property type="term" value="F:hydrolase activity, hydrolyzing O-glycosyl compounds"/>
    <property type="evidence" value="ECO:0007669"/>
    <property type="project" value="InterPro"/>
</dbReference>
<dbReference type="RefSeq" id="WP_037266381.1">
    <property type="nucleotide sequence ID" value="NZ_JALZ01000044.1"/>
</dbReference>